<gene>
    <name evidence="1" type="ORF">LCY76_06855</name>
</gene>
<protein>
    <submittedName>
        <fullName evidence="1">SMI1/KNR4 family protein</fullName>
    </submittedName>
</protein>
<accession>A0A9X2BBX1</accession>
<dbReference type="Proteomes" id="UP001139011">
    <property type="component" value="Unassembled WGS sequence"/>
</dbReference>
<name>A0A9X2BBX1_9BACL</name>
<sequence length="73" mass="8406">MKTISEEESVSTVSCTFNPPADHKKNEAFEKKHGLTLPVDYKAFLVLHEGAAFWNWPIFTAENFYNKDNSERV</sequence>
<dbReference type="InterPro" id="IPR037883">
    <property type="entry name" value="Knr4/Smi1-like_sf"/>
</dbReference>
<reference evidence="1" key="1">
    <citation type="submission" date="2021-09" db="EMBL/GenBank/DDBJ databases">
        <title>Genome analysis of Fictibacillus sp. KIGAM418 isolated from marine sediment.</title>
        <authorList>
            <person name="Seo M.-J."/>
            <person name="Cho E.-S."/>
            <person name="Hwang C.Y."/>
        </authorList>
    </citation>
    <scope>NUCLEOTIDE SEQUENCE</scope>
    <source>
        <strain evidence="1">KIGAM418</strain>
    </source>
</reference>
<keyword evidence="2" id="KW-1185">Reference proteome</keyword>
<dbReference type="RefSeq" id="WP_248252007.1">
    <property type="nucleotide sequence ID" value="NZ_JAIWJX010000002.1"/>
</dbReference>
<comment type="caution">
    <text evidence="1">The sequence shown here is derived from an EMBL/GenBank/DDBJ whole genome shotgun (WGS) entry which is preliminary data.</text>
</comment>
<dbReference type="EMBL" id="JAIWJX010000002">
    <property type="protein sequence ID" value="MCK6256314.1"/>
    <property type="molecule type" value="Genomic_DNA"/>
</dbReference>
<dbReference type="SUPFAM" id="SSF160631">
    <property type="entry name" value="SMI1/KNR4-like"/>
    <property type="match status" value="1"/>
</dbReference>
<proteinExistence type="predicted"/>
<evidence type="ECO:0000313" key="2">
    <source>
        <dbReference type="Proteomes" id="UP001139011"/>
    </source>
</evidence>
<dbReference type="AlphaFoldDB" id="A0A9X2BBX1"/>
<organism evidence="1 2">
    <name type="scientific">Fictibacillus marinisediminis</name>
    <dbReference type="NCBI Taxonomy" id="2878389"/>
    <lineage>
        <taxon>Bacteria</taxon>
        <taxon>Bacillati</taxon>
        <taxon>Bacillota</taxon>
        <taxon>Bacilli</taxon>
        <taxon>Bacillales</taxon>
        <taxon>Fictibacillaceae</taxon>
        <taxon>Fictibacillus</taxon>
    </lineage>
</organism>
<dbReference type="Gene3D" id="3.40.1580.10">
    <property type="entry name" value="SMI1/KNR4-like"/>
    <property type="match status" value="1"/>
</dbReference>
<evidence type="ECO:0000313" key="1">
    <source>
        <dbReference type="EMBL" id="MCK6256314.1"/>
    </source>
</evidence>